<dbReference type="EMBL" id="UINC01195293">
    <property type="protein sequence ID" value="SVE11782.1"/>
    <property type="molecule type" value="Genomic_DNA"/>
</dbReference>
<feature type="non-terminal residue" evidence="2">
    <location>
        <position position="113"/>
    </location>
</feature>
<organism evidence="2">
    <name type="scientific">marine metagenome</name>
    <dbReference type="NCBI Taxonomy" id="408172"/>
    <lineage>
        <taxon>unclassified sequences</taxon>
        <taxon>metagenomes</taxon>
        <taxon>ecological metagenomes</taxon>
    </lineage>
</organism>
<feature type="region of interest" description="Disordered" evidence="1">
    <location>
        <begin position="16"/>
        <end position="51"/>
    </location>
</feature>
<evidence type="ECO:0000313" key="2">
    <source>
        <dbReference type="EMBL" id="SVE11782.1"/>
    </source>
</evidence>
<protein>
    <submittedName>
        <fullName evidence="2">Uncharacterized protein</fullName>
    </submittedName>
</protein>
<evidence type="ECO:0000256" key="1">
    <source>
        <dbReference type="SAM" id="MobiDB-lite"/>
    </source>
</evidence>
<gene>
    <name evidence="2" type="ORF">METZ01_LOCUS464636</name>
</gene>
<dbReference type="AlphaFoldDB" id="A0A383AVP0"/>
<reference evidence="2" key="1">
    <citation type="submission" date="2018-05" db="EMBL/GenBank/DDBJ databases">
        <authorList>
            <person name="Lanie J.A."/>
            <person name="Ng W.-L."/>
            <person name="Kazmierczak K.M."/>
            <person name="Andrzejewski T.M."/>
            <person name="Davidsen T.M."/>
            <person name="Wayne K.J."/>
            <person name="Tettelin H."/>
            <person name="Glass J.I."/>
            <person name="Rusch D."/>
            <person name="Podicherti R."/>
            <person name="Tsui H.-C.T."/>
            <person name="Winkler M.E."/>
        </authorList>
    </citation>
    <scope>NUCLEOTIDE SEQUENCE</scope>
</reference>
<accession>A0A383AVP0</accession>
<feature type="non-terminal residue" evidence="2">
    <location>
        <position position="1"/>
    </location>
</feature>
<proteinExistence type="predicted"/>
<name>A0A383AVP0_9ZZZZ</name>
<sequence length="113" mass="11477">VSLDINSIGGFPQASAYGGIKPRQTGPAAVPAPQISRSKGQPVAERSTPAAADLSRTDFAAVAKAVAAAISAADPMKPFAEGVAEDLSKVGNDMFAAMGQINDLQNAFSFALE</sequence>